<name>A0ABD2YMR3_9GENT</name>
<protein>
    <submittedName>
        <fullName evidence="1">Uncharacterized protein</fullName>
    </submittedName>
</protein>
<dbReference type="AlphaFoldDB" id="A0ABD2YMR3"/>
<sequence length="231" mass="25371">MSVACSFLHFIAPPFHKLSAKISSTYGDNLGSEDSSIPANVSSLGRGYSQHNMMVVIKRKKAGKKTMGFEEQPVLLANSNQQGQDELEKESNLVPNRSIGMNDHACSKKNTMDFFDTRIPSEGHIVRSPGEELEIAKAELSVGKGGKVGLSFGLDLDFFNLYDNSTTTDIATETGNKFRASQSQENHYSGVFPNDASPESDEDLTVVIYVVVQEDLAGAFFEFPRSRTNQF</sequence>
<keyword evidence="2" id="KW-1185">Reference proteome</keyword>
<reference evidence="1 2" key="1">
    <citation type="submission" date="2024-11" db="EMBL/GenBank/DDBJ databases">
        <title>A near-complete genome assembly of Cinchona calisaya.</title>
        <authorList>
            <person name="Lian D.C."/>
            <person name="Zhao X.W."/>
            <person name="Wei L."/>
        </authorList>
    </citation>
    <scope>NUCLEOTIDE SEQUENCE [LARGE SCALE GENOMIC DNA]</scope>
    <source>
        <tissue evidence="1">Nenye</tissue>
    </source>
</reference>
<evidence type="ECO:0000313" key="1">
    <source>
        <dbReference type="EMBL" id="KAL3507220.1"/>
    </source>
</evidence>
<evidence type="ECO:0000313" key="2">
    <source>
        <dbReference type="Proteomes" id="UP001630127"/>
    </source>
</evidence>
<dbReference type="Proteomes" id="UP001630127">
    <property type="component" value="Unassembled WGS sequence"/>
</dbReference>
<gene>
    <name evidence="1" type="ORF">ACH5RR_032602</name>
</gene>
<dbReference type="EMBL" id="JBJUIK010000013">
    <property type="protein sequence ID" value="KAL3507220.1"/>
    <property type="molecule type" value="Genomic_DNA"/>
</dbReference>
<comment type="caution">
    <text evidence="1">The sequence shown here is derived from an EMBL/GenBank/DDBJ whole genome shotgun (WGS) entry which is preliminary data.</text>
</comment>
<proteinExistence type="predicted"/>
<organism evidence="1 2">
    <name type="scientific">Cinchona calisaya</name>
    <dbReference type="NCBI Taxonomy" id="153742"/>
    <lineage>
        <taxon>Eukaryota</taxon>
        <taxon>Viridiplantae</taxon>
        <taxon>Streptophyta</taxon>
        <taxon>Embryophyta</taxon>
        <taxon>Tracheophyta</taxon>
        <taxon>Spermatophyta</taxon>
        <taxon>Magnoliopsida</taxon>
        <taxon>eudicotyledons</taxon>
        <taxon>Gunneridae</taxon>
        <taxon>Pentapetalae</taxon>
        <taxon>asterids</taxon>
        <taxon>lamiids</taxon>
        <taxon>Gentianales</taxon>
        <taxon>Rubiaceae</taxon>
        <taxon>Cinchonoideae</taxon>
        <taxon>Cinchoneae</taxon>
        <taxon>Cinchona</taxon>
    </lineage>
</organism>
<accession>A0ABD2YMR3</accession>